<dbReference type="NCBIfam" id="TIGR04183">
    <property type="entry name" value="Por_Secre_tail"/>
    <property type="match status" value="1"/>
</dbReference>
<keyword evidence="4" id="KW-1185">Reference proteome</keyword>
<proteinExistence type="predicted"/>
<feature type="domain" description="Secretion system C-terminal sorting" evidence="2">
    <location>
        <begin position="251"/>
        <end position="313"/>
    </location>
</feature>
<keyword evidence="1" id="KW-0812">Transmembrane</keyword>
<dbReference type="KEGG" id="chu:CHU_3488"/>
<feature type="transmembrane region" description="Helical" evidence="1">
    <location>
        <begin position="38"/>
        <end position="60"/>
    </location>
</feature>
<evidence type="ECO:0000313" key="4">
    <source>
        <dbReference type="Proteomes" id="UP000001822"/>
    </source>
</evidence>
<dbReference type="OrthoDB" id="9757809at2"/>
<evidence type="ECO:0000256" key="1">
    <source>
        <dbReference type="SAM" id="Phobius"/>
    </source>
</evidence>
<accession>A0A6N4SW56</accession>
<name>A0A6N4SW56_CYTH3</name>
<keyword evidence="1" id="KW-0472">Membrane</keyword>
<organism evidence="3 4">
    <name type="scientific">Cytophaga hutchinsonii (strain ATCC 33406 / DSM 1761 / CIP 103989 / NBRC 15051 / NCIMB 9469 / D465)</name>
    <dbReference type="NCBI Taxonomy" id="269798"/>
    <lineage>
        <taxon>Bacteria</taxon>
        <taxon>Pseudomonadati</taxon>
        <taxon>Bacteroidota</taxon>
        <taxon>Cytophagia</taxon>
        <taxon>Cytophagales</taxon>
        <taxon>Cytophagaceae</taxon>
        <taxon>Cytophaga</taxon>
    </lineage>
</organism>
<evidence type="ECO:0000259" key="2">
    <source>
        <dbReference type="Pfam" id="PF18962"/>
    </source>
</evidence>
<gene>
    <name evidence="3" type="ordered locus">CHU_3488</name>
</gene>
<evidence type="ECO:0000313" key="3">
    <source>
        <dbReference type="EMBL" id="ABG60721.1"/>
    </source>
</evidence>
<dbReference type="InterPro" id="IPR026444">
    <property type="entry name" value="Secre_tail"/>
</dbReference>
<feature type="transmembrane region" description="Helical" evidence="1">
    <location>
        <begin position="72"/>
        <end position="91"/>
    </location>
</feature>
<keyword evidence="1" id="KW-1133">Transmembrane helix</keyword>
<dbReference type="AlphaFoldDB" id="A0A6N4SW56"/>
<dbReference type="EMBL" id="CP000383">
    <property type="protein sequence ID" value="ABG60721.1"/>
    <property type="molecule type" value="Genomic_DNA"/>
</dbReference>
<dbReference type="Proteomes" id="UP000001822">
    <property type="component" value="Chromosome"/>
</dbReference>
<sequence length="320" mass="35598">MKIPIIGSLYFLAFENKCYIIRFFMIEILNRKLYEHRVIVILLNIAVFSPLVHTFFRIFINLKIRTVLTLNKLFMKTLLSLFALCMLGICVHAQNVRLRDYTVGEEINDTIFSYYGNLPFSGNGDIYFGGNVTAELMPGVSFKIVIDSINKGESSVNTAFRVEGDENIAIKKGDTVSMPVRLRLFAGKIGFHILVHGTPLTANEEYLCDLVFAQTTSEDWGLVLVDNSNTLCTVDLTTGIKKKLYTKNISVYPNPATGDITLNVAVDMVGFSYNISNAMGRVVTSGNISDAFSVVSVNDLLPGVYYVIVENAAPVKIIKQ</sequence>
<reference evidence="3 4" key="1">
    <citation type="journal article" date="2007" name="Appl. Environ. Microbiol.">
        <title>Genome sequence of the cellulolytic gliding bacterium Cytophaga hutchinsonii.</title>
        <authorList>
            <person name="Xie G."/>
            <person name="Bruce D.C."/>
            <person name="Challacombe J.F."/>
            <person name="Chertkov O."/>
            <person name="Detter J.C."/>
            <person name="Gilna P."/>
            <person name="Han C.S."/>
            <person name="Lucas S."/>
            <person name="Misra M."/>
            <person name="Myers G.L."/>
            <person name="Richardson P."/>
            <person name="Tapia R."/>
            <person name="Thayer N."/>
            <person name="Thompson L.S."/>
            <person name="Brettin T.S."/>
            <person name="Henrissat B."/>
            <person name="Wilson D.B."/>
            <person name="McBride M.J."/>
        </authorList>
    </citation>
    <scope>NUCLEOTIDE SEQUENCE [LARGE SCALE GENOMIC DNA]</scope>
    <source>
        <strain evidence="4">ATCC 33406 / DSM 1761 / CIP 103989 / NBRC 15051 / NCIMB 9469 / D465</strain>
    </source>
</reference>
<feature type="transmembrane region" description="Helical" evidence="1">
    <location>
        <begin position="6"/>
        <end position="26"/>
    </location>
</feature>
<dbReference type="Pfam" id="PF18962">
    <property type="entry name" value="Por_Secre_tail"/>
    <property type="match status" value="1"/>
</dbReference>
<protein>
    <recommendedName>
        <fullName evidence="2">Secretion system C-terminal sorting domain-containing protein</fullName>
    </recommendedName>
</protein>